<proteinExistence type="predicted"/>
<dbReference type="Proteomes" id="UP001362999">
    <property type="component" value="Unassembled WGS sequence"/>
</dbReference>
<reference evidence="1 2" key="1">
    <citation type="journal article" date="2024" name="J Genomics">
        <title>Draft genome sequencing and assembly of Favolaschia claudopus CIRM-BRFM 2984 isolated from oak limbs.</title>
        <authorList>
            <person name="Navarro D."/>
            <person name="Drula E."/>
            <person name="Chaduli D."/>
            <person name="Cazenave R."/>
            <person name="Ahrendt S."/>
            <person name="Wang J."/>
            <person name="Lipzen A."/>
            <person name="Daum C."/>
            <person name="Barry K."/>
            <person name="Grigoriev I.V."/>
            <person name="Favel A."/>
            <person name="Rosso M.N."/>
            <person name="Martin F."/>
        </authorList>
    </citation>
    <scope>NUCLEOTIDE SEQUENCE [LARGE SCALE GENOMIC DNA]</scope>
    <source>
        <strain evidence="1 2">CIRM-BRFM 2984</strain>
    </source>
</reference>
<gene>
    <name evidence="1" type="ORF">R3P38DRAFT_1118461</name>
</gene>
<organism evidence="1 2">
    <name type="scientific">Favolaschia claudopus</name>
    <dbReference type="NCBI Taxonomy" id="2862362"/>
    <lineage>
        <taxon>Eukaryota</taxon>
        <taxon>Fungi</taxon>
        <taxon>Dikarya</taxon>
        <taxon>Basidiomycota</taxon>
        <taxon>Agaricomycotina</taxon>
        <taxon>Agaricomycetes</taxon>
        <taxon>Agaricomycetidae</taxon>
        <taxon>Agaricales</taxon>
        <taxon>Marasmiineae</taxon>
        <taxon>Mycenaceae</taxon>
        <taxon>Favolaschia</taxon>
    </lineage>
</organism>
<keyword evidence="2" id="KW-1185">Reference proteome</keyword>
<dbReference type="AlphaFoldDB" id="A0AAW0B912"/>
<name>A0AAW0B912_9AGAR</name>
<protein>
    <submittedName>
        <fullName evidence="1">Uncharacterized protein</fullName>
    </submittedName>
</protein>
<accession>A0AAW0B912</accession>
<comment type="caution">
    <text evidence="1">The sequence shown here is derived from an EMBL/GenBank/DDBJ whole genome shotgun (WGS) entry which is preliminary data.</text>
</comment>
<evidence type="ECO:0000313" key="1">
    <source>
        <dbReference type="EMBL" id="KAK7022440.1"/>
    </source>
</evidence>
<dbReference type="EMBL" id="JAWWNJ010000037">
    <property type="protein sequence ID" value="KAK7022440.1"/>
    <property type="molecule type" value="Genomic_DNA"/>
</dbReference>
<evidence type="ECO:0000313" key="2">
    <source>
        <dbReference type="Proteomes" id="UP001362999"/>
    </source>
</evidence>
<sequence length="206" mass="22825">MASSTARFFLQAPNSFLPVRAALALTVQRLVSSSGSYTRLSLYTPFHTLRPLCLPPTPRSLFVLARVGLAWHPARPLEASMHLDSHSPLNYLDAPLPTWVLFLSFFISDSSNSSRSLFLSRSLTACLSSFRAIVPHNHTKLFNSCPPFFAVVSRYSCRRRALDPLSTCKLSVAVLCLFRLHKLTVLSAFGSFCIFASQCALPTPNM</sequence>